<evidence type="ECO:0000256" key="1">
    <source>
        <dbReference type="ARBA" id="ARBA00023015"/>
    </source>
</evidence>
<dbReference type="Pfam" id="PF13411">
    <property type="entry name" value="MerR_1"/>
    <property type="match status" value="1"/>
</dbReference>
<dbReference type="InterPro" id="IPR006158">
    <property type="entry name" value="Cobalamin-bd"/>
</dbReference>
<dbReference type="eggNOG" id="COG5012">
    <property type="taxonomic scope" value="Bacteria"/>
</dbReference>
<keyword evidence="1" id="KW-0805">Transcription regulation</keyword>
<feature type="domain" description="B12-binding" evidence="5">
    <location>
        <begin position="162"/>
        <end position="288"/>
    </location>
</feature>
<dbReference type="Gene3D" id="1.10.1660.10">
    <property type="match status" value="1"/>
</dbReference>
<dbReference type="KEGG" id="mym:A176_006078"/>
<keyword evidence="3" id="KW-0804">Transcription</keyword>
<dbReference type="SUPFAM" id="SSF46955">
    <property type="entry name" value="Putative DNA-binding domain"/>
    <property type="match status" value="1"/>
</dbReference>
<feature type="domain" description="HTH merR-type" evidence="4">
    <location>
        <begin position="2"/>
        <end position="73"/>
    </location>
</feature>
<dbReference type="CDD" id="cd02065">
    <property type="entry name" value="B12-binding_like"/>
    <property type="match status" value="1"/>
</dbReference>
<evidence type="ECO:0000256" key="3">
    <source>
        <dbReference type="ARBA" id="ARBA00023163"/>
    </source>
</evidence>
<evidence type="ECO:0000256" key="2">
    <source>
        <dbReference type="ARBA" id="ARBA00023125"/>
    </source>
</evidence>
<dbReference type="OrthoDB" id="9810140at2"/>
<dbReference type="EMBL" id="CP012109">
    <property type="protein sequence ID" value="AKQ69166.1"/>
    <property type="molecule type" value="Genomic_DNA"/>
</dbReference>
<dbReference type="PANTHER" id="PTHR30204:SF67">
    <property type="entry name" value="HTH-TYPE TRANSCRIPTIONAL REGULATOR MLRA-RELATED"/>
    <property type="match status" value="1"/>
</dbReference>
<dbReference type="InterPro" id="IPR003759">
    <property type="entry name" value="Cbl-bd_cap"/>
</dbReference>
<dbReference type="PANTHER" id="PTHR30204">
    <property type="entry name" value="REDOX-CYCLING DRUG-SENSING TRANSCRIPTIONAL ACTIVATOR SOXR"/>
    <property type="match status" value="1"/>
</dbReference>
<sequence>MTLRIRTIARMTGIREATLRAWERRYGFPQPLRSEGNNYRVYSRDEVEAVRRVARLIQEEGLSVSEAIALVRSSPPRELPEAERLGERFWAAVVTLDGDEVTRVLDDAQTVMDMEAYCDQFLLPLLREMGARLDIAREHLASAVIRQRLRQVYDGLPTVVSGPRALLACPEGDHHEGGLLLLGIHLKRKGWRVTLLGSDTPAMALQGACAQVRPDVVALSFVRSRSVGEFTPVLEEALRACSPFPVVVGGLGAREHLKAIFSLGAQYAESSEELVAIWNQVRNAQNRP</sequence>
<organism evidence="6 7">
    <name type="scientific">Pseudomyxococcus hansupus</name>
    <dbReference type="NCBI Taxonomy" id="1297742"/>
    <lineage>
        <taxon>Bacteria</taxon>
        <taxon>Pseudomonadati</taxon>
        <taxon>Myxococcota</taxon>
        <taxon>Myxococcia</taxon>
        <taxon>Myxococcales</taxon>
        <taxon>Cystobacterineae</taxon>
        <taxon>Myxococcaceae</taxon>
        <taxon>Pseudomyxococcus</taxon>
    </lineage>
</organism>
<dbReference type="Gene3D" id="3.40.50.280">
    <property type="entry name" value="Cobalamin-binding domain"/>
    <property type="match status" value="1"/>
</dbReference>
<dbReference type="AlphaFoldDB" id="A0A0H4X0C1"/>
<proteinExistence type="predicted"/>
<dbReference type="Pfam" id="PF02310">
    <property type="entry name" value="B12-binding"/>
    <property type="match status" value="1"/>
</dbReference>
<dbReference type="SMART" id="SM00422">
    <property type="entry name" value="HTH_MERR"/>
    <property type="match status" value="1"/>
</dbReference>
<dbReference type="Pfam" id="PF02607">
    <property type="entry name" value="B12-binding_2"/>
    <property type="match status" value="1"/>
</dbReference>
<dbReference type="GO" id="GO:0003700">
    <property type="term" value="F:DNA-binding transcription factor activity"/>
    <property type="evidence" value="ECO:0007669"/>
    <property type="project" value="InterPro"/>
</dbReference>
<accession>A0A0H4X0C1</accession>
<dbReference type="InterPro" id="IPR000551">
    <property type="entry name" value="MerR-type_HTH_dom"/>
</dbReference>
<keyword evidence="7" id="KW-1185">Reference proteome</keyword>
<dbReference type="RefSeq" id="WP_002635656.1">
    <property type="nucleotide sequence ID" value="NZ_CP012109.1"/>
</dbReference>
<dbReference type="eggNOG" id="COG0789">
    <property type="taxonomic scope" value="Bacteria"/>
</dbReference>
<reference evidence="6 7" key="1">
    <citation type="journal article" date="2016" name="PLoS ONE">
        <title>Complete Genome Sequence and Comparative Genomics of a Novel Myxobacterium Myxococcus hansupus.</title>
        <authorList>
            <person name="Sharma G."/>
            <person name="Narwani T."/>
            <person name="Subramanian S."/>
        </authorList>
    </citation>
    <scope>NUCLEOTIDE SEQUENCE [LARGE SCALE GENOMIC DNA]</scope>
    <source>
        <strain evidence="7">mixupus</strain>
    </source>
</reference>
<evidence type="ECO:0000313" key="7">
    <source>
        <dbReference type="Proteomes" id="UP000009026"/>
    </source>
</evidence>
<dbReference type="InterPro" id="IPR036594">
    <property type="entry name" value="Meth_synthase_dom"/>
</dbReference>
<protein>
    <submittedName>
        <fullName evidence="6">Transcriptional regulator, MerR family</fullName>
    </submittedName>
</protein>
<dbReference type="InterPro" id="IPR047057">
    <property type="entry name" value="MerR_fam"/>
</dbReference>
<dbReference type="STRING" id="1297742.A176_006078"/>
<dbReference type="GO" id="GO:0003677">
    <property type="term" value="F:DNA binding"/>
    <property type="evidence" value="ECO:0007669"/>
    <property type="project" value="UniProtKB-KW"/>
</dbReference>
<evidence type="ECO:0000259" key="5">
    <source>
        <dbReference type="PROSITE" id="PS51332"/>
    </source>
</evidence>
<name>A0A0H4X0C1_9BACT</name>
<dbReference type="CDD" id="cd01104">
    <property type="entry name" value="HTH_MlrA-CarA"/>
    <property type="match status" value="1"/>
</dbReference>
<dbReference type="PROSITE" id="PS51332">
    <property type="entry name" value="B12_BINDING"/>
    <property type="match status" value="1"/>
</dbReference>
<dbReference type="PATRIC" id="fig|1297742.4.peg.6169"/>
<dbReference type="PROSITE" id="PS50937">
    <property type="entry name" value="HTH_MERR_2"/>
    <property type="match status" value="1"/>
</dbReference>
<evidence type="ECO:0000259" key="4">
    <source>
        <dbReference type="PROSITE" id="PS50937"/>
    </source>
</evidence>
<evidence type="ECO:0000313" key="6">
    <source>
        <dbReference type="EMBL" id="AKQ69166.1"/>
    </source>
</evidence>
<gene>
    <name evidence="6" type="ORF">A176_006078</name>
</gene>
<dbReference type="SUPFAM" id="SSF52242">
    <property type="entry name" value="Cobalamin (vitamin B12)-binding domain"/>
    <property type="match status" value="1"/>
</dbReference>
<keyword evidence="2" id="KW-0238">DNA-binding</keyword>
<dbReference type="InterPro" id="IPR036724">
    <property type="entry name" value="Cobalamin-bd_sf"/>
</dbReference>
<dbReference type="Proteomes" id="UP000009026">
    <property type="component" value="Chromosome"/>
</dbReference>
<dbReference type="GO" id="GO:0046872">
    <property type="term" value="F:metal ion binding"/>
    <property type="evidence" value="ECO:0007669"/>
    <property type="project" value="InterPro"/>
</dbReference>
<dbReference type="InterPro" id="IPR009061">
    <property type="entry name" value="DNA-bd_dom_put_sf"/>
</dbReference>
<dbReference type="Gene3D" id="1.10.1240.10">
    <property type="entry name" value="Methionine synthase domain"/>
    <property type="match status" value="1"/>
</dbReference>
<dbReference type="GO" id="GO:0031419">
    <property type="term" value="F:cobalamin binding"/>
    <property type="evidence" value="ECO:0007669"/>
    <property type="project" value="InterPro"/>
</dbReference>